<gene>
    <name evidence="1" type="ORF">O181_003077</name>
</gene>
<organism evidence="1 2">
    <name type="scientific">Austropuccinia psidii MF-1</name>
    <dbReference type="NCBI Taxonomy" id="1389203"/>
    <lineage>
        <taxon>Eukaryota</taxon>
        <taxon>Fungi</taxon>
        <taxon>Dikarya</taxon>
        <taxon>Basidiomycota</taxon>
        <taxon>Pucciniomycotina</taxon>
        <taxon>Pucciniomycetes</taxon>
        <taxon>Pucciniales</taxon>
        <taxon>Sphaerophragmiaceae</taxon>
        <taxon>Austropuccinia</taxon>
    </lineage>
</organism>
<name>A0A9Q3GEK1_9BASI</name>
<protein>
    <submittedName>
        <fullName evidence="1">Uncharacterized protein</fullName>
    </submittedName>
</protein>
<sequence>MKEDLNECLFKYREAFDSDNEPLGGIKGHEVKIIFNVERPHPPLLRRPAKPAIPTSREELENNINELMKLRSFRKVGKNKEVEVTSPVIIIWHTDK</sequence>
<evidence type="ECO:0000313" key="1">
    <source>
        <dbReference type="EMBL" id="MBW0463362.1"/>
    </source>
</evidence>
<accession>A0A9Q3GEK1</accession>
<reference evidence="1" key="1">
    <citation type="submission" date="2021-03" db="EMBL/GenBank/DDBJ databases">
        <title>Draft genome sequence of rust myrtle Austropuccinia psidii MF-1, a brazilian biotype.</title>
        <authorList>
            <person name="Quecine M.C."/>
            <person name="Pachon D.M.R."/>
            <person name="Bonatelli M.L."/>
            <person name="Correr F.H."/>
            <person name="Franceschini L.M."/>
            <person name="Leite T.F."/>
            <person name="Margarido G.R.A."/>
            <person name="Almeida C.A."/>
            <person name="Ferrarezi J.A."/>
            <person name="Labate C.A."/>
        </authorList>
    </citation>
    <scope>NUCLEOTIDE SEQUENCE</scope>
    <source>
        <strain evidence="1">MF-1</strain>
    </source>
</reference>
<comment type="caution">
    <text evidence="1">The sequence shown here is derived from an EMBL/GenBank/DDBJ whole genome shotgun (WGS) entry which is preliminary data.</text>
</comment>
<dbReference type="AlphaFoldDB" id="A0A9Q3GEK1"/>
<dbReference type="OrthoDB" id="3250101at2759"/>
<proteinExistence type="predicted"/>
<dbReference type="EMBL" id="AVOT02000533">
    <property type="protein sequence ID" value="MBW0463362.1"/>
    <property type="molecule type" value="Genomic_DNA"/>
</dbReference>
<keyword evidence="2" id="KW-1185">Reference proteome</keyword>
<dbReference type="Proteomes" id="UP000765509">
    <property type="component" value="Unassembled WGS sequence"/>
</dbReference>
<evidence type="ECO:0000313" key="2">
    <source>
        <dbReference type="Proteomes" id="UP000765509"/>
    </source>
</evidence>